<name>A0ACC0U7T9_9AGAM</name>
<proteinExistence type="predicted"/>
<dbReference type="EMBL" id="JAGFNK010000119">
    <property type="protein sequence ID" value="KAI9507595.1"/>
    <property type="molecule type" value="Genomic_DNA"/>
</dbReference>
<evidence type="ECO:0000313" key="2">
    <source>
        <dbReference type="Proteomes" id="UP001207468"/>
    </source>
</evidence>
<evidence type="ECO:0000313" key="1">
    <source>
        <dbReference type="EMBL" id="KAI9507595.1"/>
    </source>
</evidence>
<sequence>MPCGKERDGDGYPSTTTTTRRAGLITTMSGHGSSKEPSTLTFERPSIRVWILSSYLVFVVLALPLWWSTTSIERLSLPTSRVDSLGSKELHLPISVAVDVARPRLPSDNLAQKIRTLFELRKETIPALYSRLELAMDSSRGTSLPDTYSISLTEDVEFPTIRGRHLSVPIHQANRAPDLLLDLLTPYGTPSPPGTFHHLVAKYSPRYRLAFTLLNEDAAAGRAVIGWDVAEMLSRWIAPVLRQMSELHNFTIESQIRFYAPLAFEPLFLNNGNDLIHGLTQENLKVFVNSAEWTLASSVSNDPVLHFVVFVPSMSRTPLRILDDTSQPISSNSFVLPQWGGIVLLNLPPDTPSKLRLTEAELDHVFIGFRAQLLRLVGASELPQDVRSSEPNRPLTDFQLDTLYRQRTFENAGSSKETLQSIVKLVDQISNMPVGQDVRNDVLEALSALEVLYAGVWSVPALALQHSSRALTLASRAFFNPGMLALLYFPAEHKYAVYTPLFAPVAVPLLVTLLREVLAWKKTRKARNST</sequence>
<dbReference type="Proteomes" id="UP001207468">
    <property type="component" value="Unassembled WGS sequence"/>
</dbReference>
<comment type="caution">
    <text evidence="1">The sequence shown here is derived from an EMBL/GenBank/DDBJ whole genome shotgun (WGS) entry which is preliminary data.</text>
</comment>
<protein>
    <submittedName>
        <fullName evidence="1">Phosphatidylinositol-glycan biosynthesis class S protein-domain-containing protein</fullName>
    </submittedName>
</protein>
<gene>
    <name evidence="1" type="ORF">F5148DRAFT_1203762</name>
</gene>
<reference evidence="1" key="1">
    <citation type="submission" date="2021-03" db="EMBL/GenBank/DDBJ databases">
        <title>Evolutionary priming and transition to the ectomycorrhizal habit in an iconic lineage of mushroom-forming fungi: is preadaptation a requirement?</title>
        <authorList>
            <consortium name="DOE Joint Genome Institute"/>
            <person name="Looney B.P."/>
            <person name="Miyauchi S."/>
            <person name="Morin E."/>
            <person name="Drula E."/>
            <person name="Courty P.E."/>
            <person name="Chicoki N."/>
            <person name="Fauchery L."/>
            <person name="Kohler A."/>
            <person name="Kuo A."/>
            <person name="LaButti K."/>
            <person name="Pangilinan J."/>
            <person name="Lipzen A."/>
            <person name="Riley R."/>
            <person name="Andreopoulos W."/>
            <person name="He G."/>
            <person name="Johnson J."/>
            <person name="Barry K.W."/>
            <person name="Grigoriev I.V."/>
            <person name="Nagy L."/>
            <person name="Hibbett D."/>
            <person name="Henrissat B."/>
            <person name="Matheny P.B."/>
            <person name="Labbe J."/>
            <person name="Martin A.F."/>
        </authorList>
    </citation>
    <scope>NUCLEOTIDE SEQUENCE</scope>
    <source>
        <strain evidence="1">BPL698</strain>
    </source>
</reference>
<organism evidence="1 2">
    <name type="scientific">Russula earlei</name>
    <dbReference type="NCBI Taxonomy" id="71964"/>
    <lineage>
        <taxon>Eukaryota</taxon>
        <taxon>Fungi</taxon>
        <taxon>Dikarya</taxon>
        <taxon>Basidiomycota</taxon>
        <taxon>Agaricomycotina</taxon>
        <taxon>Agaricomycetes</taxon>
        <taxon>Russulales</taxon>
        <taxon>Russulaceae</taxon>
        <taxon>Russula</taxon>
    </lineage>
</organism>
<keyword evidence="2" id="KW-1185">Reference proteome</keyword>
<accession>A0ACC0U7T9</accession>